<feature type="compositionally biased region" description="Polar residues" evidence="1">
    <location>
        <begin position="101"/>
        <end position="125"/>
    </location>
</feature>
<feature type="region of interest" description="Disordered" evidence="1">
    <location>
        <begin position="251"/>
        <end position="275"/>
    </location>
</feature>
<feature type="region of interest" description="Disordered" evidence="1">
    <location>
        <begin position="296"/>
        <end position="315"/>
    </location>
</feature>
<feature type="compositionally biased region" description="Polar residues" evidence="1">
    <location>
        <begin position="266"/>
        <end position="275"/>
    </location>
</feature>
<organism evidence="4 5">
    <name type="scientific">Oryzias melastigma</name>
    <name type="common">Marine medaka</name>
    <dbReference type="NCBI Taxonomy" id="30732"/>
    <lineage>
        <taxon>Eukaryota</taxon>
        <taxon>Metazoa</taxon>
        <taxon>Chordata</taxon>
        <taxon>Craniata</taxon>
        <taxon>Vertebrata</taxon>
        <taxon>Euteleostomi</taxon>
        <taxon>Actinopterygii</taxon>
        <taxon>Neopterygii</taxon>
        <taxon>Teleostei</taxon>
        <taxon>Neoteleostei</taxon>
        <taxon>Acanthomorphata</taxon>
        <taxon>Ovalentaria</taxon>
        <taxon>Atherinomorphae</taxon>
        <taxon>Beloniformes</taxon>
        <taxon>Adrianichthyidae</taxon>
        <taxon>Oryziinae</taxon>
        <taxon>Oryzias</taxon>
    </lineage>
</organism>
<name>A0A834F333_ORYME</name>
<sequence length="410" mass="44319">MKTWQLLLGVTLGLLAAVHSTPLSTVSNILAQPEEDVFAEAMTEGFLINEPTSPSPTTESFKTNTTSQAPLLSDFVTEGSGEIMSSQWLEGSGEDPIGTSAVPTQDSSLTTESGENPETPHTTQWPHLEFTTEGSSTTSPYEWMDASGDDPIGTSAVPTQDSSLTTESGENPETPHTTQWPHLEFTTEGSSTTSPYEWMDGSGDDPIGTSAVPTQDSTPTESFETTNFMMEKSVVTPSSVFDSTTETTTESISSVLSEDSSSDLSNIQTTNSESTPFPVLQRRNFLNVGFERFSSNAPLHDSEPETANSHSSHGHEKVLPVVGHSRQDWLVIVGVAVGIMALMGLCVAVATRDKWNKKSSSSDKNTNLQNQKMEQEMQTFLTKSEPKENGQNGEYTVIPLADIPEKYLSN</sequence>
<feature type="transmembrane region" description="Helical" evidence="2">
    <location>
        <begin position="329"/>
        <end position="350"/>
    </location>
</feature>
<feature type="region of interest" description="Disordered" evidence="1">
    <location>
        <begin position="88"/>
        <end position="180"/>
    </location>
</feature>
<gene>
    <name evidence="4" type="ORF">FQA47_017254</name>
</gene>
<keyword evidence="2" id="KW-0472">Membrane</keyword>
<keyword evidence="2" id="KW-1133">Transmembrane helix</keyword>
<keyword evidence="3" id="KW-0732">Signal</keyword>
<dbReference type="Proteomes" id="UP000646548">
    <property type="component" value="Unassembled WGS sequence"/>
</dbReference>
<feature type="compositionally biased region" description="Low complexity" evidence="1">
    <location>
        <begin position="251"/>
        <end position="265"/>
    </location>
</feature>
<feature type="chain" id="PRO_5032979165" evidence="3">
    <location>
        <begin position="21"/>
        <end position="410"/>
    </location>
</feature>
<feature type="compositionally biased region" description="Polar residues" evidence="1">
    <location>
        <begin position="156"/>
        <end position="180"/>
    </location>
</feature>
<evidence type="ECO:0000256" key="2">
    <source>
        <dbReference type="SAM" id="Phobius"/>
    </source>
</evidence>
<dbReference type="AlphaFoldDB" id="A0A834F333"/>
<reference evidence="4" key="1">
    <citation type="journal article" name="BMC Genomics">
        <title>Long-read sequencing and de novo genome assembly of marine medaka (Oryzias melastigma).</title>
        <authorList>
            <person name="Liang P."/>
            <person name="Saqib H.S.A."/>
            <person name="Ni X."/>
            <person name="Shen Y."/>
        </authorList>
    </citation>
    <scope>NUCLEOTIDE SEQUENCE</scope>
    <source>
        <strain evidence="4">Bigg-433</strain>
    </source>
</reference>
<protein>
    <submittedName>
        <fullName evidence="4">Uncharacterized protein</fullName>
    </submittedName>
</protein>
<dbReference type="EMBL" id="WKFB01000649">
    <property type="protein sequence ID" value="KAF6719041.1"/>
    <property type="molecule type" value="Genomic_DNA"/>
</dbReference>
<evidence type="ECO:0000256" key="3">
    <source>
        <dbReference type="SAM" id="SignalP"/>
    </source>
</evidence>
<feature type="signal peptide" evidence="3">
    <location>
        <begin position="1"/>
        <end position="20"/>
    </location>
</feature>
<evidence type="ECO:0000313" key="4">
    <source>
        <dbReference type="EMBL" id="KAF6719041.1"/>
    </source>
</evidence>
<accession>A0A834F333</accession>
<keyword evidence="2" id="KW-0812">Transmembrane</keyword>
<evidence type="ECO:0000313" key="5">
    <source>
        <dbReference type="Proteomes" id="UP000646548"/>
    </source>
</evidence>
<comment type="caution">
    <text evidence="4">The sequence shown here is derived from an EMBL/GenBank/DDBJ whole genome shotgun (WGS) entry which is preliminary data.</text>
</comment>
<proteinExistence type="predicted"/>
<evidence type="ECO:0000256" key="1">
    <source>
        <dbReference type="SAM" id="MobiDB-lite"/>
    </source>
</evidence>